<dbReference type="Proteomes" id="UP000198393">
    <property type="component" value="Unassembled WGS sequence"/>
</dbReference>
<proteinExistence type="predicted"/>
<evidence type="ECO:0000313" key="3">
    <source>
        <dbReference type="Proteomes" id="UP000198393"/>
    </source>
</evidence>
<dbReference type="RefSeq" id="WP_089356149.1">
    <property type="nucleotide sequence ID" value="NZ_FZPD01000002.1"/>
</dbReference>
<protein>
    <recommendedName>
        <fullName evidence="1">Tetracyclin repressor-like C-terminal domain-containing protein</fullName>
    </recommendedName>
</protein>
<gene>
    <name evidence="2" type="ORF">SAMN05421640_1412</name>
</gene>
<dbReference type="InterPro" id="IPR041673">
    <property type="entry name" value="TetR_C_23"/>
</dbReference>
<evidence type="ECO:0000259" key="1">
    <source>
        <dbReference type="Pfam" id="PF17931"/>
    </source>
</evidence>
<keyword evidence="3" id="KW-1185">Reference proteome</keyword>
<dbReference type="InterPro" id="IPR036271">
    <property type="entry name" value="Tet_transcr_reg_TetR-rel_C_sf"/>
</dbReference>
<dbReference type="SUPFAM" id="SSF48498">
    <property type="entry name" value="Tetracyclin repressor-like, C-terminal domain"/>
    <property type="match status" value="1"/>
</dbReference>
<evidence type="ECO:0000313" key="2">
    <source>
        <dbReference type="EMBL" id="SNS82846.1"/>
    </source>
</evidence>
<accession>A0A239HN85</accession>
<dbReference type="OrthoDB" id="977687at2"/>
<sequence length="218" mass="25291">MAKKNTSKSSIQKGYMNYLLEEGKAPETVRIFTNFLKITDDDFYKYFGSLKGIEASVWEGYYSNTFKIVLNDPDFEEMNAREKHLSFLYTFLELIKPDRSYVLFKLEGKKPHELPQELTKTQKIVTQSEIDWAKTFDFIPDKAKNISQSAYKRMLWSHTIATLFFWVKDDSANSTDTDIFIEKSTRTAFDIGELPALESIVDLSKFFLQKMGLSKTTA</sequence>
<dbReference type="AlphaFoldDB" id="A0A239HN85"/>
<dbReference type="Pfam" id="PF17931">
    <property type="entry name" value="TetR_C_23"/>
    <property type="match status" value="1"/>
</dbReference>
<organism evidence="2 3">
    <name type="scientific">Ekhidna lutea</name>
    <dbReference type="NCBI Taxonomy" id="447679"/>
    <lineage>
        <taxon>Bacteria</taxon>
        <taxon>Pseudomonadati</taxon>
        <taxon>Bacteroidota</taxon>
        <taxon>Cytophagia</taxon>
        <taxon>Cytophagales</taxon>
        <taxon>Reichenbachiellaceae</taxon>
        <taxon>Ekhidna</taxon>
    </lineage>
</organism>
<feature type="domain" description="Tetracyclin repressor-like C-terminal" evidence="1">
    <location>
        <begin position="83"/>
        <end position="206"/>
    </location>
</feature>
<reference evidence="2 3" key="1">
    <citation type="submission" date="2017-06" db="EMBL/GenBank/DDBJ databases">
        <authorList>
            <person name="Kim H.J."/>
            <person name="Triplett B.A."/>
        </authorList>
    </citation>
    <scope>NUCLEOTIDE SEQUENCE [LARGE SCALE GENOMIC DNA]</scope>
    <source>
        <strain evidence="2 3">DSM 19307</strain>
    </source>
</reference>
<dbReference type="EMBL" id="FZPD01000002">
    <property type="protein sequence ID" value="SNS82846.1"/>
    <property type="molecule type" value="Genomic_DNA"/>
</dbReference>
<name>A0A239HN85_EKHLU</name>